<feature type="compositionally biased region" description="Polar residues" evidence="1">
    <location>
        <begin position="1"/>
        <end position="15"/>
    </location>
</feature>
<name>A0A6H5GVG1_9HEMI</name>
<feature type="non-terminal residue" evidence="2">
    <location>
        <position position="1"/>
    </location>
</feature>
<keyword evidence="3" id="KW-1185">Reference proteome</keyword>
<dbReference type="AlphaFoldDB" id="A0A6H5GVG1"/>
<gene>
    <name evidence="2" type="ORF">NTEN_LOCUS12547</name>
</gene>
<dbReference type="EMBL" id="CADCXU010018880">
    <property type="protein sequence ID" value="CAB0007220.1"/>
    <property type="molecule type" value="Genomic_DNA"/>
</dbReference>
<accession>A0A6H5GVG1</accession>
<evidence type="ECO:0000313" key="3">
    <source>
        <dbReference type="Proteomes" id="UP000479000"/>
    </source>
</evidence>
<organism evidence="2 3">
    <name type="scientific">Nesidiocoris tenuis</name>
    <dbReference type="NCBI Taxonomy" id="355587"/>
    <lineage>
        <taxon>Eukaryota</taxon>
        <taxon>Metazoa</taxon>
        <taxon>Ecdysozoa</taxon>
        <taxon>Arthropoda</taxon>
        <taxon>Hexapoda</taxon>
        <taxon>Insecta</taxon>
        <taxon>Pterygota</taxon>
        <taxon>Neoptera</taxon>
        <taxon>Paraneoptera</taxon>
        <taxon>Hemiptera</taxon>
        <taxon>Heteroptera</taxon>
        <taxon>Panheteroptera</taxon>
        <taxon>Cimicomorpha</taxon>
        <taxon>Miridae</taxon>
        <taxon>Dicyphina</taxon>
        <taxon>Nesidiocoris</taxon>
    </lineage>
</organism>
<feature type="region of interest" description="Disordered" evidence="1">
    <location>
        <begin position="1"/>
        <end position="28"/>
    </location>
</feature>
<dbReference type="Proteomes" id="UP000479000">
    <property type="component" value="Unassembled WGS sequence"/>
</dbReference>
<dbReference type="OrthoDB" id="5984008at2759"/>
<sequence length="271" mass="30633">PVSQEHPLKSNSGTTPIPKDTHSAWKTGPNAFQAINPVEKRIRKLQRTLEQPFIGILPTGTLWISTALWDDTLDPCHLRGSPPVIMKEKARIRGSGRFPPVGLRTRWPRKATGLSLDFWDFHWKYATGRTSFATTGVKIPSVTRTCGKCGTSSTSRACAYGSSKKRWKLMVSNRPKDGPSKNDGSNAICESTERKFDIARYGSIRPSISRYCKFETGSNILWSRKTAWKVFTFLKMNLLQCSTMVYQSDETAIEYIRDQYGEYIHEAGQPY</sequence>
<evidence type="ECO:0000256" key="1">
    <source>
        <dbReference type="SAM" id="MobiDB-lite"/>
    </source>
</evidence>
<reference evidence="2 3" key="1">
    <citation type="submission" date="2020-02" db="EMBL/GenBank/DDBJ databases">
        <authorList>
            <person name="Ferguson B K."/>
        </authorList>
    </citation>
    <scope>NUCLEOTIDE SEQUENCE [LARGE SCALE GENOMIC DNA]</scope>
</reference>
<protein>
    <submittedName>
        <fullName evidence="2">Uncharacterized protein</fullName>
    </submittedName>
</protein>
<proteinExistence type="predicted"/>
<evidence type="ECO:0000313" key="2">
    <source>
        <dbReference type="EMBL" id="CAB0007220.1"/>
    </source>
</evidence>